<protein>
    <submittedName>
        <fullName evidence="1">HAD superfamily hydrolase (TIGR01450 family)</fullName>
    </submittedName>
</protein>
<dbReference type="NCBIfam" id="TIGR01460">
    <property type="entry name" value="HAD-SF-IIA"/>
    <property type="match status" value="1"/>
</dbReference>
<name>A0ABU2BQN4_9ACTN</name>
<sequence>MGDGAPTEFDLVGSEVLRASDGPLTSHYDLAMLDLDGVVYIGPDVVPGAADRIAEAVEAGMHVAFVTNNAARPPGRVAEHLRELGVDASTDDVVTSAQAAATVLAEDLAEDAAVFVIGGEGLFTALREAGLRPVQSLEDEPVAVVSGYHPDLRWRTVIDGAILVRKGLPWVASNTDLTVPTPAGPGPGNGVLVRAVQEFAQVTPRVAGKPEPPLVKETIRRVGGERPLMVGDRLDTDIEGAVRAGCHSLLVMTGVTGIEELVAAGGDQRPTYVSADLGGLHTAHPAPEQDGDHWVCGGWKACVDAGELQVEGSGGADDWWRVVAAAAWAHADAEGAAPDVDRLTAP</sequence>
<proteinExistence type="predicted"/>
<dbReference type="InterPro" id="IPR036412">
    <property type="entry name" value="HAD-like_sf"/>
</dbReference>
<comment type="caution">
    <text evidence="1">The sequence shown here is derived from an EMBL/GenBank/DDBJ whole genome shotgun (WGS) entry which is preliminary data.</text>
</comment>
<keyword evidence="1" id="KW-0378">Hydrolase</keyword>
<dbReference type="PANTHER" id="PTHR19288">
    <property type="entry name" value="4-NITROPHENYLPHOSPHATASE-RELATED"/>
    <property type="match status" value="1"/>
</dbReference>
<dbReference type="InterPro" id="IPR006357">
    <property type="entry name" value="HAD-SF_hydro_IIA"/>
</dbReference>
<keyword evidence="2" id="KW-1185">Reference proteome</keyword>
<dbReference type="EMBL" id="JAVDYG010000001">
    <property type="protein sequence ID" value="MDR7360942.1"/>
    <property type="molecule type" value="Genomic_DNA"/>
</dbReference>
<dbReference type="PANTHER" id="PTHR19288:SF95">
    <property type="entry name" value="D-GLYCEROL 3-PHOSPHATE PHOSPHATASE"/>
    <property type="match status" value="1"/>
</dbReference>
<dbReference type="Gene3D" id="3.40.50.1000">
    <property type="entry name" value="HAD superfamily/HAD-like"/>
    <property type="match status" value="2"/>
</dbReference>
<dbReference type="SUPFAM" id="SSF56784">
    <property type="entry name" value="HAD-like"/>
    <property type="match status" value="1"/>
</dbReference>
<dbReference type="Pfam" id="PF13242">
    <property type="entry name" value="Hydrolase_like"/>
    <property type="match status" value="1"/>
</dbReference>
<dbReference type="GO" id="GO:0016787">
    <property type="term" value="F:hydrolase activity"/>
    <property type="evidence" value="ECO:0007669"/>
    <property type="project" value="UniProtKB-KW"/>
</dbReference>
<dbReference type="RefSeq" id="WP_310298164.1">
    <property type="nucleotide sequence ID" value="NZ_BAAAPS010000002.1"/>
</dbReference>
<dbReference type="InterPro" id="IPR023214">
    <property type="entry name" value="HAD_sf"/>
</dbReference>
<reference evidence="1 2" key="1">
    <citation type="submission" date="2023-07" db="EMBL/GenBank/DDBJ databases">
        <title>Sequencing the genomes of 1000 actinobacteria strains.</title>
        <authorList>
            <person name="Klenk H.-P."/>
        </authorList>
    </citation>
    <scope>NUCLEOTIDE SEQUENCE [LARGE SCALE GENOMIC DNA]</scope>
    <source>
        <strain evidence="1 2">DSM 19426</strain>
    </source>
</reference>
<gene>
    <name evidence="1" type="ORF">J2S63_000495</name>
</gene>
<evidence type="ECO:0000313" key="2">
    <source>
        <dbReference type="Proteomes" id="UP001183648"/>
    </source>
</evidence>
<evidence type="ECO:0000313" key="1">
    <source>
        <dbReference type="EMBL" id="MDR7360942.1"/>
    </source>
</evidence>
<dbReference type="Pfam" id="PF13344">
    <property type="entry name" value="Hydrolase_6"/>
    <property type="match status" value="1"/>
</dbReference>
<accession>A0ABU2BQN4</accession>
<dbReference type="Proteomes" id="UP001183648">
    <property type="component" value="Unassembled WGS sequence"/>
</dbReference>
<organism evidence="1 2">
    <name type="scientific">Nocardioides marmoribigeumensis</name>
    <dbReference type="NCBI Taxonomy" id="433649"/>
    <lineage>
        <taxon>Bacteria</taxon>
        <taxon>Bacillati</taxon>
        <taxon>Actinomycetota</taxon>
        <taxon>Actinomycetes</taxon>
        <taxon>Propionibacteriales</taxon>
        <taxon>Nocardioidaceae</taxon>
        <taxon>Nocardioides</taxon>
    </lineage>
</organism>